<organism evidence="3 4">
    <name type="scientific">Actinoalloteichus caeruleus DSM 43889</name>
    <dbReference type="NCBI Taxonomy" id="1120930"/>
    <lineage>
        <taxon>Bacteria</taxon>
        <taxon>Bacillati</taxon>
        <taxon>Actinomycetota</taxon>
        <taxon>Actinomycetes</taxon>
        <taxon>Pseudonocardiales</taxon>
        <taxon>Pseudonocardiaceae</taxon>
        <taxon>Actinoalloteichus</taxon>
        <taxon>Actinoalloteichus cyanogriseus</taxon>
    </lineage>
</organism>
<dbReference type="Pfam" id="PF00067">
    <property type="entry name" value="p450"/>
    <property type="match status" value="2"/>
</dbReference>
<dbReference type="SUPFAM" id="SSF48264">
    <property type="entry name" value="Cytochrome P450"/>
    <property type="match status" value="1"/>
</dbReference>
<evidence type="ECO:0000313" key="3">
    <source>
        <dbReference type="EMBL" id="MCP2329820.1"/>
    </source>
</evidence>
<comment type="caution">
    <text evidence="3">The sequence shown here is derived from an EMBL/GenBank/DDBJ whole genome shotgun (WGS) entry which is preliminary data.</text>
</comment>
<evidence type="ECO:0000256" key="2">
    <source>
        <dbReference type="RuleBase" id="RU000461"/>
    </source>
</evidence>
<keyword evidence="4" id="KW-1185">Reference proteome</keyword>
<dbReference type="CDD" id="cd11029">
    <property type="entry name" value="CYP107-like"/>
    <property type="match status" value="1"/>
</dbReference>
<keyword evidence="2" id="KW-0503">Monooxygenase</keyword>
<reference evidence="3 4" key="1">
    <citation type="submission" date="2013-07" db="EMBL/GenBank/DDBJ databases">
        <authorList>
            <consortium name="DOE Joint Genome Institute"/>
            <person name="Reeve W."/>
            <person name="Huntemann M."/>
            <person name="Han J."/>
            <person name="Chen A."/>
            <person name="Kyrpides N."/>
            <person name="Mavromatis K."/>
            <person name="Markowitz V."/>
            <person name="Palaniappan K."/>
            <person name="Ivanova N."/>
            <person name="Schaumberg A."/>
            <person name="Pati A."/>
            <person name="Liolios K."/>
            <person name="Nordberg H.P."/>
            <person name="Cantor M.N."/>
            <person name="Hua S.X."/>
            <person name="Woyke T."/>
        </authorList>
    </citation>
    <scope>NUCLEOTIDE SEQUENCE [LARGE SCALE GENOMIC DNA]</scope>
    <source>
        <strain evidence="3 4">DSM 43889</strain>
    </source>
</reference>
<dbReference type="InterPro" id="IPR017972">
    <property type="entry name" value="Cyt_P450_CS"/>
</dbReference>
<dbReference type="EMBL" id="AUBJ02000001">
    <property type="protein sequence ID" value="MCP2329820.1"/>
    <property type="molecule type" value="Genomic_DNA"/>
</dbReference>
<keyword evidence="2" id="KW-0560">Oxidoreductase</keyword>
<dbReference type="RefSeq" id="WP_026418684.1">
    <property type="nucleotide sequence ID" value="NZ_AUBJ02000001.1"/>
</dbReference>
<protein>
    <submittedName>
        <fullName evidence="3">Cytochrome P450</fullName>
    </submittedName>
</protein>
<dbReference type="Proteomes" id="UP000791080">
    <property type="component" value="Unassembled WGS sequence"/>
</dbReference>
<dbReference type="PANTHER" id="PTHR46696:SF6">
    <property type="entry name" value="P450, PUTATIVE (EUROFUNG)-RELATED"/>
    <property type="match status" value="1"/>
</dbReference>
<dbReference type="InterPro" id="IPR001128">
    <property type="entry name" value="Cyt_P450"/>
</dbReference>
<evidence type="ECO:0000313" key="4">
    <source>
        <dbReference type="Proteomes" id="UP000791080"/>
    </source>
</evidence>
<accession>A0ABT1JBD9</accession>
<dbReference type="PANTHER" id="PTHR46696">
    <property type="entry name" value="P450, PUTATIVE (EUROFUNG)-RELATED"/>
    <property type="match status" value="1"/>
</dbReference>
<reference evidence="3 4" key="2">
    <citation type="submission" date="2022-06" db="EMBL/GenBank/DDBJ databases">
        <title>Genomic Encyclopedia of Type Strains, Phase I: the one thousand microbial genomes (KMG-I) project.</title>
        <authorList>
            <person name="Kyrpides N."/>
        </authorList>
    </citation>
    <scope>NUCLEOTIDE SEQUENCE [LARGE SCALE GENOMIC DNA]</scope>
    <source>
        <strain evidence="3 4">DSM 43889</strain>
    </source>
</reference>
<dbReference type="InterPro" id="IPR036396">
    <property type="entry name" value="Cyt_P450_sf"/>
</dbReference>
<evidence type="ECO:0000256" key="1">
    <source>
        <dbReference type="ARBA" id="ARBA00010617"/>
    </source>
</evidence>
<keyword evidence="2" id="KW-0479">Metal-binding</keyword>
<name>A0ABT1JBD9_ACTCY</name>
<comment type="similarity">
    <text evidence="1 2">Belongs to the cytochrome P450 family.</text>
</comment>
<proteinExistence type="inferred from homology"/>
<dbReference type="PROSITE" id="PS00086">
    <property type="entry name" value="CYTOCHROME_P450"/>
    <property type="match status" value="1"/>
</dbReference>
<keyword evidence="2" id="KW-0349">Heme</keyword>
<dbReference type="PRINTS" id="PR00359">
    <property type="entry name" value="BP450"/>
</dbReference>
<sequence>MSTESPHRGGPFDAACPRDPHPVFRDLRERCPVRHTELPDGTHAWLVLEHELVRSGLADPALSLDKANSRDGYTGFRLPPALDRNLLNMDPPDHTRIRALVAGEFTPRRVAAMRPLVTRIAEGLLDRFPAQGPVDLVTAFTAPLPVLVICELLGVRGADTAAMRGWMESLFVPDPDDPAAAGRSVAAMVRFLADAVAERRRAPGDDLLSALVTARDGEDRLTEDELTSLAFAMFFAGFENTVHAIGNGVHALLDHPEQLVALRADPGLVPAAVEEVLRYEPPAQFAIRRFPLRDLDVAGVAVPAGQTVLLGVSAANRDPAVFSDPDEFDIHRDDAGRHLTFGRGPHFCVGAALARLEMEIAFITLFQRFPDLRLAVAEEELVWRPSHRSRGLAAFPVLF</sequence>
<dbReference type="PRINTS" id="PR00385">
    <property type="entry name" value="P450"/>
</dbReference>
<dbReference type="InterPro" id="IPR002397">
    <property type="entry name" value="Cyt_P450_B"/>
</dbReference>
<gene>
    <name evidence="3" type="ORF">G443_000090</name>
</gene>
<dbReference type="Gene3D" id="1.10.630.10">
    <property type="entry name" value="Cytochrome P450"/>
    <property type="match status" value="1"/>
</dbReference>
<keyword evidence="2" id="KW-0408">Iron</keyword>